<keyword evidence="3" id="KW-1185">Reference proteome</keyword>
<accession>A0A327RBE8</accession>
<sequence>MKNIVYIITLLFSTFTFAQETIKILGVDGFLLATDTGDIYYKDVNNYFTNFLGEWLYDDGTTYYKVTFIKKERVRMGSTNIYHDELVCEYLLKINGETIYDTYTNSNIDSSIANYIAGTGVYESVPNKIEMFYSEPPLNGECQRYASGDLLLEYVQNSNNEQLIWTRTNNELYGDTIECSDGTQMDTSEFLIPANMTLIKQ</sequence>
<dbReference type="EMBL" id="QLLO01000006">
    <property type="protein sequence ID" value="RAJ13488.1"/>
    <property type="molecule type" value="Genomic_DNA"/>
</dbReference>
<evidence type="ECO:0000259" key="1">
    <source>
        <dbReference type="Pfam" id="PF20448"/>
    </source>
</evidence>
<organism evidence="2 3">
    <name type="scientific">Olleya aquimaris</name>
    <dbReference type="NCBI Taxonomy" id="639310"/>
    <lineage>
        <taxon>Bacteria</taxon>
        <taxon>Pseudomonadati</taxon>
        <taxon>Bacteroidota</taxon>
        <taxon>Flavobacteriia</taxon>
        <taxon>Flavobacteriales</taxon>
        <taxon>Flavobacteriaceae</taxon>
    </lineage>
</organism>
<reference evidence="2 3" key="1">
    <citation type="submission" date="2018-06" db="EMBL/GenBank/DDBJ databases">
        <title>Genomic Encyclopedia of Archaeal and Bacterial Type Strains, Phase II (KMG-II): from individual species to whole genera.</title>
        <authorList>
            <person name="Goeker M."/>
        </authorList>
    </citation>
    <scope>NUCLEOTIDE SEQUENCE [LARGE SCALE GENOMIC DNA]</scope>
    <source>
        <strain evidence="2 3">DSM 24464</strain>
    </source>
</reference>
<dbReference type="InterPro" id="IPR046551">
    <property type="entry name" value="DUF6705"/>
</dbReference>
<name>A0A327RBE8_9FLAO</name>
<dbReference type="Pfam" id="PF20448">
    <property type="entry name" value="DUF6705"/>
    <property type="match status" value="1"/>
</dbReference>
<feature type="domain" description="DUF6705" evidence="1">
    <location>
        <begin position="1"/>
        <end position="201"/>
    </location>
</feature>
<proteinExistence type="predicted"/>
<dbReference type="RefSeq" id="WP_111660300.1">
    <property type="nucleotide sequence ID" value="NZ_QLLO01000006.1"/>
</dbReference>
<dbReference type="OrthoDB" id="1261237at2"/>
<gene>
    <name evidence="2" type="ORF">LY08_02007</name>
</gene>
<comment type="caution">
    <text evidence="2">The sequence shown here is derived from an EMBL/GenBank/DDBJ whole genome shotgun (WGS) entry which is preliminary data.</text>
</comment>
<evidence type="ECO:0000313" key="3">
    <source>
        <dbReference type="Proteomes" id="UP000248703"/>
    </source>
</evidence>
<dbReference type="AlphaFoldDB" id="A0A327RBE8"/>
<evidence type="ECO:0000313" key="2">
    <source>
        <dbReference type="EMBL" id="RAJ13488.1"/>
    </source>
</evidence>
<protein>
    <recommendedName>
        <fullName evidence="1">DUF6705 domain-containing protein</fullName>
    </recommendedName>
</protein>
<dbReference type="Proteomes" id="UP000248703">
    <property type="component" value="Unassembled WGS sequence"/>
</dbReference>